<evidence type="ECO:0000256" key="3">
    <source>
        <dbReference type="ARBA" id="ARBA00022692"/>
    </source>
</evidence>
<evidence type="ECO:0000256" key="1">
    <source>
        <dbReference type="ARBA" id="ARBA00004651"/>
    </source>
</evidence>
<evidence type="ECO:0000256" key="5">
    <source>
        <dbReference type="ARBA" id="ARBA00023136"/>
    </source>
</evidence>
<dbReference type="RefSeq" id="WP_214158812.1">
    <property type="nucleotide sequence ID" value="NZ_JAHBAY010000012.1"/>
</dbReference>
<dbReference type="EMBL" id="JAHBAY010000012">
    <property type="protein sequence ID" value="MBT0772345.1"/>
    <property type="molecule type" value="Genomic_DNA"/>
</dbReference>
<evidence type="ECO:0000256" key="6">
    <source>
        <dbReference type="SAM" id="Phobius"/>
    </source>
</evidence>
<keyword evidence="9" id="KW-1185">Reference proteome</keyword>
<accession>A0ABS5TMX0</accession>
<feature type="transmembrane region" description="Helical" evidence="6">
    <location>
        <begin position="111"/>
        <end position="133"/>
    </location>
</feature>
<dbReference type="Proteomes" id="UP001197247">
    <property type="component" value="Unassembled WGS sequence"/>
</dbReference>
<feature type="domain" description="Major facilitator superfamily (MFS) profile" evidence="7">
    <location>
        <begin position="22"/>
        <end position="481"/>
    </location>
</feature>
<keyword evidence="5 6" id="KW-0472">Membrane</keyword>
<dbReference type="Pfam" id="PF07690">
    <property type="entry name" value="MFS_1"/>
    <property type="match status" value="1"/>
</dbReference>
<name>A0ABS5TMX0_9ACTN</name>
<dbReference type="PANTHER" id="PTHR42718:SF9">
    <property type="entry name" value="MAJOR FACILITATOR SUPERFAMILY MULTIDRUG TRANSPORTER MFSC"/>
    <property type="match status" value="1"/>
</dbReference>
<proteinExistence type="predicted"/>
<feature type="transmembrane region" description="Helical" evidence="6">
    <location>
        <begin position="178"/>
        <end position="196"/>
    </location>
</feature>
<dbReference type="Gene3D" id="1.20.1250.20">
    <property type="entry name" value="MFS general substrate transporter like domains"/>
    <property type="match status" value="2"/>
</dbReference>
<gene>
    <name evidence="8" type="ORF">KIH74_25595</name>
</gene>
<feature type="transmembrane region" description="Helical" evidence="6">
    <location>
        <begin position="233"/>
        <end position="257"/>
    </location>
</feature>
<evidence type="ECO:0000256" key="2">
    <source>
        <dbReference type="ARBA" id="ARBA00022448"/>
    </source>
</evidence>
<dbReference type="PROSITE" id="PS50850">
    <property type="entry name" value="MFS"/>
    <property type="match status" value="1"/>
</dbReference>
<evidence type="ECO:0000256" key="4">
    <source>
        <dbReference type="ARBA" id="ARBA00022989"/>
    </source>
</evidence>
<feature type="transmembrane region" description="Helical" evidence="6">
    <location>
        <begin position="317"/>
        <end position="338"/>
    </location>
</feature>
<sequence>MVAVDSTSPPNTPKDGQSHGLLIVGLATAVMTLSLLQTLVVPVLSRIAGQLGADLTTTGWVLTANLLAAAVATPVLGRMGDVYGRRPVMLGILVTVTVGILLALFTSSLPLLIVARVLQGSSYGLFPLSMGVLRDEVPPHKLTQSMALVSATLGVGGVVGLLVTGLLTQGDASYHRPFWFGLAITLIALVISFFTLPKRPGGHSATSVDWLGGGILGAGLVLLLLPISQGESWGWGSPVTIGLFVAAVVVLAVWILVEGRMKQPLAAPKLLVNRGVMLANGAGLLVGFGMFSSFLGITDFVQTPDMLTGYGFTADVLAASAVYLLPGGVAGVVAAPFIGQLVHRVGGHKALTLGAVFGVVGFAGMALFHDSTWEMIVFGILTQVAVTFGFATLPALLVQAVPPAETGVANSVNSIMRSVGSAVASALTVSLLTAMISDTTGLPSEGAYVLIFSLGAAAFAIVAVIGLLGGRVKPHAVPAQEEREEAAVGLSGEFSTVSGLSS</sequence>
<keyword evidence="2" id="KW-0813">Transport</keyword>
<protein>
    <submittedName>
        <fullName evidence="8">MFS transporter</fullName>
    </submittedName>
</protein>
<feature type="transmembrane region" description="Helical" evidence="6">
    <location>
        <begin position="57"/>
        <end position="76"/>
    </location>
</feature>
<feature type="transmembrane region" description="Helical" evidence="6">
    <location>
        <begin position="88"/>
        <end position="105"/>
    </location>
</feature>
<keyword evidence="3 6" id="KW-0812">Transmembrane</keyword>
<dbReference type="InterPro" id="IPR020846">
    <property type="entry name" value="MFS_dom"/>
</dbReference>
<keyword evidence="4 6" id="KW-1133">Transmembrane helix</keyword>
<comment type="caution">
    <text evidence="8">The sequence shown here is derived from an EMBL/GenBank/DDBJ whole genome shotgun (WGS) entry which is preliminary data.</text>
</comment>
<feature type="transmembrane region" description="Helical" evidence="6">
    <location>
        <begin position="21"/>
        <end position="45"/>
    </location>
</feature>
<feature type="transmembrane region" description="Helical" evidence="6">
    <location>
        <begin position="208"/>
        <end position="227"/>
    </location>
</feature>
<feature type="transmembrane region" description="Helical" evidence="6">
    <location>
        <begin position="350"/>
        <end position="369"/>
    </location>
</feature>
<dbReference type="SUPFAM" id="SSF103473">
    <property type="entry name" value="MFS general substrate transporter"/>
    <property type="match status" value="2"/>
</dbReference>
<feature type="transmembrane region" description="Helical" evidence="6">
    <location>
        <begin position="278"/>
        <end position="297"/>
    </location>
</feature>
<feature type="transmembrane region" description="Helical" evidence="6">
    <location>
        <begin position="448"/>
        <end position="468"/>
    </location>
</feature>
<evidence type="ECO:0000313" key="8">
    <source>
        <dbReference type="EMBL" id="MBT0772345.1"/>
    </source>
</evidence>
<dbReference type="PANTHER" id="PTHR42718">
    <property type="entry name" value="MAJOR FACILITATOR SUPERFAMILY MULTIDRUG TRANSPORTER MFSC"/>
    <property type="match status" value="1"/>
</dbReference>
<reference evidence="8 9" key="1">
    <citation type="submission" date="2021-05" db="EMBL/GenBank/DDBJ databases">
        <title>Kineosporia and Streptomyces sp. nov. two new marine actinobacteria isolated from Coral.</title>
        <authorList>
            <person name="Buangrab K."/>
            <person name="Sutthacheep M."/>
            <person name="Yeemin T."/>
            <person name="Harunari E."/>
            <person name="Igarashi Y."/>
            <person name="Kanchanasin P."/>
            <person name="Tanasupawat S."/>
            <person name="Phongsopitanun W."/>
        </authorList>
    </citation>
    <scope>NUCLEOTIDE SEQUENCE [LARGE SCALE GENOMIC DNA]</scope>
    <source>
        <strain evidence="8 9">J2-2</strain>
    </source>
</reference>
<dbReference type="InterPro" id="IPR036259">
    <property type="entry name" value="MFS_trans_sf"/>
</dbReference>
<feature type="transmembrane region" description="Helical" evidence="6">
    <location>
        <begin position="145"/>
        <end position="166"/>
    </location>
</feature>
<evidence type="ECO:0000259" key="7">
    <source>
        <dbReference type="PROSITE" id="PS50850"/>
    </source>
</evidence>
<feature type="transmembrane region" description="Helical" evidence="6">
    <location>
        <begin position="419"/>
        <end position="436"/>
    </location>
</feature>
<feature type="transmembrane region" description="Helical" evidence="6">
    <location>
        <begin position="375"/>
        <end position="398"/>
    </location>
</feature>
<evidence type="ECO:0000313" key="9">
    <source>
        <dbReference type="Proteomes" id="UP001197247"/>
    </source>
</evidence>
<organism evidence="8 9">
    <name type="scientific">Kineosporia corallincola</name>
    <dbReference type="NCBI Taxonomy" id="2835133"/>
    <lineage>
        <taxon>Bacteria</taxon>
        <taxon>Bacillati</taxon>
        <taxon>Actinomycetota</taxon>
        <taxon>Actinomycetes</taxon>
        <taxon>Kineosporiales</taxon>
        <taxon>Kineosporiaceae</taxon>
        <taxon>Kineosporia</taxon>
    </lineage>
</organism>
<dbReference type="InterPro" id="IPR011701">
    <property type="entry name" value="MFS"/>
</dbReference>
<comment type="subcellular location">
    <subcellularLocation>
        <location evidence="1">Cell membrane</location>
        <topology evidence="1">Multi-pass membrane protein</topology>
    </subcellularLocation>
</comment>